<dbReference type="AlphaFoldDB" id="A0A179SFR1"/>
<dbReference type="RefSeq" id="WP_048432703.1">
    <property type="nucleotide sequence ID" value="NZ_LWHQ01000011.1"/>
</dbReference>
<protein>
    <submittedName>
        <fullName evidence="1">Uncharacterized protein</fullName>
    </submittedName>
</protein>
<evidence type="ECO:0000313" key="2">
    <source>
        <dbReference type="Proteomes" id="UP000078316"/>
    </source>
</evidence>
<reference evidence="1 2" key="1">
    <citation type="submission" date="2016-04" db="EMBL/GenBank/DDBJ databases">
        <authorList>
            <person name="Evans L.H."/>
            <person name="Alamgir A."/>
            <person name="Owens N."/>
            <person name="Weber N.D."/>
            <person name="Virtaneva K."/>
            <person name="Barbian K."/>
            <person name="Babar A."/>
            <person name="Rosenke K."/>
        </authorList>
    </citation>
    <scope>NUCLEOTIDE SEQUENCE [LARGE SCALE GENOMIC DNA]</scope>
    <source>
        <strain evidence="1 2">PMB02</strain>
    </source>
</reference>
<proteinExistence type="predicted"/>
<evidence type="ECO:0000313" key="1">
    <source>
        <dbReference type="EMBL" id="OAS26299.1"/>
    </source>
</evidence>
<comment type="caution">
    <text evidence="1">The sequence shown here is derived from an EMBL/GenBank/DDBJ whole genome shotgun (WGS) entry which is preliminary data.</text>
</comment>
<dbReference type="Proteomes" id="UP000078316">
    <property type="component" value="Unassembled WGS sequence"/>
</dbReference>
<gene>
    <name evidence="1" type="ORF">A5481_06180</name>
</gene>
<sequence length="85" mass="9214">MLNDLAAALNEIIAQAAPAAPEPTLEEAFAALLAGTTPTRPRTYRIRCTLTRCVIAFVGCVDEARDTVRAWNALAARPRYEVELA</sequence>
<dbReference type="EMBL" id="LWHQ01000011">
    <property type="protein sequence ID" value="OAS26299.1"/>
    <property type="molecule type" value="Genomic_DNA"/>
</dbReference>
<accession>A0A179SFR1</accession>
<organism evidence="1 2">
    <name type="scientific">Methylobacterium platani</name>
    <dbReference type="NCBI Taxonomy" id="427683"/>
    <lineage>
        <taxon>Bacteria</taxon>
        <taxon>Pseudomonadati</taxon>
        <taxon>Pseudomonadota</taxon>
        <taxon>Alphaproteobacteria</taxon>
        <taxon>Hyphomicrobiales</taxon>
        <taxon>Methylobacteriaceae</taxon>
        <taxon>Methylobacterium</taxon>
    </lineage>
</organism>
<name>A0A179SFR1_9HYPH</name>